<reference evidence="2 3" key="1">
    <citation type="submission" date="2018-09" db="EMBL/GenBank/DDBJ databases">
        <title>Murine metabolic-syndrome-specific gut microbial biobank.</title>
        <authorList>
            <person name="Liu C."/>
        </authorList>
    </citation>
    <scope>NUCLEOTIDE SEQUENCE [LARGE SCALE GENOMIC DNA]</scope>
    <source>
        <strain evidence="2 3">0.1xD8-82</strain>
    </source>
</reference>
<evidence type="ECO:0000313" key="3">
    <source>
        <dbReference type="Proteomes" id="UP000280696"/>
    </source>
</evidence>
<feature type="transmembrane region" description="Helical" evidence="1">
    <location>
        <begin position="179"/>
        <end position="198"/>
    </location>
</feature>
<protein>
    <submittedName>
        <fullName evidence="2">ABC transporter permease</fullName>
    </submittedName>
</protein>
<sequence>MKSYFSLFRIRMINGLQYRAVALGSVLTRFCWGIMEILAFFAIHQSGGDFSMTFSQTVSYIWMQQAFILMYNVIDGDQEIEASIQDGSVAYELTRPMNLYGNWFTRCLANRLSPTALNCLPVLALALLMPVPYGLKFPKAMTVVLFLASTVLALGVVGAIAMLMHITMFYTTSQRGTKIIGRAVTGFFAGGVIPLPYFPETFQKVVNLLPFAATQSTPLLIYSGALTGIDAVWAMGLQIFWLIALTALGYYATKRTLKRVVVQGG</sequence>
<feature type="transmembrane region" description="Helical" evidence="1">
    <location>
        <begin position="231"/>
        <end position="251"/>
    </location>
</feature>
<keyword evidence="1" id="KW-1133">Transmembrane helix</keyword>
<evidence type="ECO:0000313" key="2">
    <source>
        <dbReference type="EMBL" id="RKI90202.1"/>
    </source>
</evidence>
<keyword evidence="1" id="KW-0812">Transmembrane</keyword>
<feature type="transmembrane region" description="Helical" evidence="1">
    <location>
        <begin position="112"/>
        <end position="131"/>
    </location>
</feature>
<dbReference type="RefSeq" id="WP_120471180.1">
    <property type="nucleotide sequence ID" value="NZ_RAYQ01000016.1"/>
</dbReference>
<dbReference type="PANTHER" id="PTHR36832:SF1">
    <property type="entry name" value="SLR1174 PROTEIN"/>
    <property type="match status" value="1"/>
</dbReference>
<gene>
    <name evidence="2" type="ORF">D7V94_15200</name>
</gene>
<keyword evidence="3" id="KW-1185">Reference proteome</keyword>
<keyword evidence="1" id="KW-0472">Membrane</keyword>
<proteinExistence type="predicted"/>
<dbReference type="Proteomes" id="UP000280696">
    <property type="component" value="Unassembled WGS sequence"/>
</dbReference>
<comment type="caution">
    <text evidence="2">The sequence shown here is derived from an EMBL/GenBank/DDBJ whole genome shotgun (WGS) entry which is preliminary data.</text>
</comment>
<dbReference type="AlphaFoldDB" id="A0A3A9AF97"/>
<feature type="transmembrane region" description="Helical" evidence="1">
    <location>
        <begin position="21"/>
        <end position="43"/>
    </location>
</feature>
<accession>A0A3A9AF97</accession>
<dbReference type="PANTHER" id="PTHR36832">
    <property type="entry name" value="SLR1174 PROTEIN-RELATED"/>
    <property type="match status" value="1"/>
</dbReference>
<dbReference type="EMBL" id="RAYQ01000016">
    <property type="protein sequence ID" value="RKI90202.1"/>
    <property type="molecule type" value="Genomic_DNA"/>
</dbReference>
<dbReference type="InterPro" id="IPR010390">
    <property type="entry name" value="ABC-2_transporter-like"/>
</dbReference>
<organism evidence="2 3">
    <name type="scientific">Parablautia intestinalis</name>
    <dbReference type="NCBI Taxonomy" id="2320100"/>
    <lineage>
        <taxon>Bacteria</taxon>
        <taxon>Bacillati</taxon>
        <taxon>Bacillota</taxon>
        <taxon>Clostridia</taxon>
        <taxon>Lachnospirales</taxon>
        <taxon>Lachnospiraceae</taxon>
        <taxon>Parablautia</taxon>
    </lineage>
</organism>
<feature type="transmembrane region" description="Helical" evidence="1">
    <location>
        <begin position="143"/>
        <end position="167"/>
    </location>
</feature>
<dbReference type="OrthoDB" id="8582979at2"/>
<name>A0A3A9AF97_9FIRM</name>
<feature type="transmembrane region" description="Helical" evidence="1">
    <location>
        <begin position="205"/>
        <end position="225"/>
    </location>
</feature>
<evidence type="ECO:0000256" key="1">
    <source>
        <dbReference type="SAM" id="Phobius"/>
    </source>
</evidence>
<dbReference type="Pfam" id="PF06182">
    <property type="entry name" value="ABC2_membrane_6"/>
    <property type="match status" value="1"/>
</dbReference>